<feature type="compositionally biased region" description="Polar residues" evidence="11">
    <location>
        <begin position="332"/>
        <end position="345"/>
    </location>
</feature>
<dbReference type="InterPro" id="IPR011009">
    <property type="entry name" value="Kinase-like_dom_sf"/>
</dbReference>
<dbReference type="Gene3D" id="3.40.50.2300">
    <property type="match status" value="2"/>
</dbReference>
<evidence type="ECO:0000256" key="9">
    <source>
        <dbReference type="ARBA" id="ARBA00047899"/>
    </source>
</evidence>
<proteinExistence type="inferred from homology"/>
<comment type="catalytic activity">
    <reaction evidence="10">
        <text>L-seryl-[protein] + ATP = O-phospho-L-seryl-[protein] + ADP + H(+)</text>
        <dbReference type="Rhea" id="RHEA:17989"/>
        <dbReference type="Rhea" id="RHEA-COMP:9863"/>
        <dbReference type="Rhea" id="RHEA-COMP:11604"/>
        <dbReference type="ChEBI" id="CHEBI:15378"/>
        <dbReference type="ChEBI" id="CHEBI:29999"/>
        <dbReference type="ChEBI" id="CHEBI:30616"/>
        <dbReference type="ChEBI" id="CHEBI:83421"/>
        <dbReference type="ChEBI" id="CHEBI:456216"/>
        <dbReference type="EC" id="2.7.11.1"/>
    </reaction>
</comment>
<dbReference type="CDD" id="cd14014">
    <property type="entry name" value="STKc_PknB_like"/>
    <property type="match status" value="1"/>
</dbReference>
<keyword evidence="5" id="KW-0732">Signal</keyword>
<dbReference type="InterPro" id="IPR000719">
    <property type="entry name" value="Prot_kinase_dom"/>
</dbReference>
<dbReference type="PROSITE" id="PS50011">
    <property type="entry name" value="PROTEIN_KINASE_DOM"/>
    <property type="match status" value="1"/>
</dbReference>
<feature type="domain" description="Protein kinase" evidence="13">
    <location>
        <begin position="36"/>
        <end position="306"/>
    </location>
</feature>
<evidence type="ECO:0000256" key="6">
    <source>
        <dbReference type="ARBA" id="ARBA00022741"/>
    </source>
</evidence>
<comment type="caution">
    <text evidence="14">The sequence shown here is derived from an EMBL/GenBank/DDBJ whole genome shotgun (WGS) entry which is preliminary data.</text>
</comment>
<evidence type="ECO:0000256" key="3">
    <source>
        <dbReference type="ARBA" id="ARBA00022527"/>
    </source>
</evidence>
<dbReference type="GO" id="GO:0004674">
    <property type="term" value="F:protein serine/threonine kinase activity"/>
    <property type="evidence" value="ECO:0007669"/>
    <property type="project" value="UniProtKB-KW"/>
</dbReference>
<dbReference type="CDD" id="cd06268">
    <property type="entry name" value="PBP1_ABC_transporter_LIVBP-like"/>
    <property type="match status" value="1"/>
</dbReference>
<keyword evidence="4" id="KW-0808">Transferase</keyword>
<gene>
    <name evidence="14" type="ORF">KME28_20545</name>
</gene>
<accession>A0A9E3HAY6</accession>
<keyword evidence="6" id="KW-0547">Nucleotide-binding</keyword>
<evidence type="ECO:0000259" key="13">
    <source>
        <dbReference type="PROSITE" id="PS50011"/>
    </source>
</evidence>
<dbReference type="GO" id="GO:0005524">
    <property type="term" value="F:ATP binding"/>
    <property type="evidence" value="ECO:0007669"/>
    <property type="project" value="UniProtKB-KW"/>
</dbReference>
<feature type="compositionally biased region" description="Polar residues" evidence="11">
    <location>
        <begin position="315"/>
        <end position="324"/>
    </location>
</feature>
<keyword evidence="8" id="KW-0067">ATP-binding</keyword>
<keyword evidence="12" id="KW-0812">Transmembrane</keyword>
<dbReference type="Pfam" id="PF13458">
    <property type="entry name" value="Peripla_BP_6"/>
    <property type="match status" value="1"/>
</dbReference>
<dbReference type="Pfam" id="PF00069">
    <property type="entry name" value="Pkinase"/>
    <property type="match status" value="1"/>
</dbReference>
<dbReference type="PANTHER" id="PTHR24363:SF0">
    <property type="entry name" value="SERINE_THREONINE KINASE LIKE DOMAIN CONTAINING 1"/>
    <property type="match status" value="1"/>
</dbReference>
<sequence>MSYCINPKCRQRYNPDESEICLSCGTSLLINNRYRVNKRIKSNQSVCTEIFEVKDLTPKDSDEKKILKIIYDDDSQRDNGEKKFTILTRLFKREQDFLTENRNPGIPLGYDKFSLTLSNGKEIHCLVMEKVKGINLEEWVENNGAITQERTLRWLKQIVDILDFIHEEKDFFHRDIKPSNIMRRQIDQKLVLIDFGTVKEICFNQHGSQITTQIGTPGYQPPEQSQGQAEKKSDFYALGRTFVYLLTGKQPRQMETEGAIYRWYEHINSPISQSLIKLINDLMEEHISKRPEDTQTILARLDHIQEEIAKFPSSISSKVVSQTPTNPPQHRVASSTPTNRPQLENQQRRDLIKSVAIAFGVIGIALLIPLLVGRNNQAQNKDIPIMPLTSPSTTLLSEGCDFKLGDNISCGEESLISQSGQMKDPPQEKVQGMGEIKEGNYSKAQELLEKAWNQTFEDGKPDPETLIYLNNAKIHNLINQQKNSQQKIYTIAVAAPLKYIKEESDIFNQGLEMLRGVAQAQDKVIKEEGIYLQVAIANDANNIEKAPEIAEQLGKNQDILGVIGHYSSSITQAALPKYQENGLTLVSPASTSVKLSGQKNLYRIAPDDAVAGLAIAEDLKNKPNPQIVAIFWSKGEAFSESLKGEAERGLGIDRVVNYNIENSEIFNLASDNFNVENALNEAKKQGVTAIILIPDGGQTKALTNAYAVIQANKDPNFIFIGGDTLYNSRTIENVKKNAAKNQLIIAVSWHPLNNELFSKSTEKLWRTKDVSWLTATAYDASLVLTEAIKQDPSRKGVNKIISAAGFKVNQGATGEISFNESDRTDPKSTLVKVLPYCQPGSGYRFVPVNYPKKCISS</sequence>
<keyword evidence="12" id="KW-0472">Membrane</keyword>
<keyword evidence="7" id="KW-0418">Kinase</keyword>
<dbReference type="Proteomes" id="UP000813215">
    <property type="component" value="Unassembled WGS sequence"/>
</dbReference>
<reference evidence="14" key="1">
    <citation type="submission" date="2021-05" db="EMBL/GenBank/DDBJ databases">
        <authorList>
            <person name="Pietrasiak N."/>
            <person name="Ward R."/>
            <person name="Stajich J.E."/>
            <person name="Kurbessoian T."/>
        </authorList>
    </citation>
    <scope>NUCLEOTIDE SEQUENCE</scope>
    <source>
        <strain evidence="14">HA4357-MV3</strain>
    </source>
</reference>
<organism evidence="14 15">
    <name type="scientific">Pelatocladus maniniholoensis HA4357-MV3</name>
    <dbReference type="NCBI Taxonomy" id="1117104"/>
    <lineage>
        <taxon>Bacteria</taxon>
        <taxon>Bacillati</taxon>
        <taxon>Cyanobacteriota</taxon>
        <taxon>Cyanophyceae</taxon>
        <taxon>Nostocales</taxon>
        <taxon>Nostocaceae</taxon>
        <taxon>Pelatocladus</taxon>
    </lineage>
</organism>
<evidence type="ECO:0000256" key="7">
    <source>
        <dbReference type="ARBA" id="ARBA00022777"/>
    </source>
</evidence>
<dbReference type="InterPro" id="IPR028081">
    <property type="entry name" value="Leu-bd"/>
</dbReference>
<feature type="region of interest" description="Disordered" evidence="11">
    <location>
        <begin position="315"/>
        <end position="347"/>
    </location>
</feature>
<evidence type="ECO:0000256" key="4">
    <source>
        <dbReference type="ARBA" id="ARBA00022679"/>
    </source>
</evidence>
<dbReference type="SMART" id="SM00220">
    <property type="entry name" value="S_TKc"/>
    <property type="match status" value="1"/>
</dbReference>
<evidence type="ECO:0000256" key="1">
    <source>
        <dbReference type="ARBA" id="ARBA00010062"/>
    </source>
</evidence>
<dbReference type="SUPFAM" id="SSF53822">
    <property type="entry name" value="Periplasmic binding protein-like I"/>
    <property type="match status" value="1"/>
</dbReference>
<dbReference type="EMBL" id="JAHHHW010000119">
    <property type="protein sequence ID" value="MBW4434033.1"/>
    <property type="molecule type" value="Genomic_DNA"/>
</dbReference>
<evidence type="ECO:0000256" key="10">
    <source>
        <dbReference type="ARBA" id="ARBA00048679"/>
    </source>
</evidence>
<reference evidence="14" key="2">
    <citation type="journal article" date="2022" name="Microbiol. Resour. Announc.">
        <title>Metagenome Sequencing to Explore Phylogenomics of Terrestrial Cyanobacteria.</title>
        <authorList>
            <person name="Ward R.D."/>
            <person name="Stajich J.E."/>
            <person name="Johansen J.R."/>
            <person name="Huntemann M."/>
            <person name="Clum A."/>
            <person name="Foster B."/>
            <person name="Foster B."/>
            <person name="Roux S."/>
            <person name="Palaniappan K."/>
            <person name="Varghese N."/>
            <person name="Mukherjee S."/>
            <person name="Reddy T.B.K."/>
            <person name="Daum C."/>
            <person name="Copeland A."/>
            <person name="Chen I.A."/>
            <person name="Ivanova N.N."/>
            <person name="Kyrpides N.C."/>
            <person name="Shapiro N."/>
            <person name="Eloe-Fadrosh E.A."/>
            <person name="Pietrasiak N."/>
        </authorList>
    </citation>
    <scope>NUCLEOTIDE SEQUENCE</scope>
    <source>
        <strain evidence="14">HA4357-MV3</strain>
    </source>
</reference>
<evidence type="ECO:0000256" key="11">
    <source>
        <dbReference type="SAM" id="MobiDB-lite"/>
    </source>
</evidence>
<evidence type="ECO:0000256" key="12">
    <source>
        <dbReference type="SAM" id="Phobius"/>
    </source>
</evidence>
<keyword evidence="3" id="KW-0723">Serine/threonine-protein kinase</keyword>
<feature type="transmembrane region" description="Helical" evidence="12">
    <location>
        <begin position="351"/>
        <end position="372"/>
    </location>
</feature>
<evidence type="ECO:0000256" key="2">
    <source>
        <dbReference type="ARBA" id="ARBA00012513"/>
    </source>
</evidence>
<dbReference type="Gene3D" id="1.10.510.10">
    <property type="entry name" value="Transferase(Phosphotransferase) domain 1"/>
    <property type="match status" value="1"/>
</dbReference>
<dbReference type="EC" id="2.7.11.1" evidence="2"/>
<dbReference type="SUPFAM" id="SSF56112">
    <property type="entry name" value="Protein kinase-like (PK-like)"/>
    <property type="match status" value="1"/>
</dbReference>
<evidence type="ECO:0000313" key="15">
    <source>
        <dbReference type="Proteomes" id="UP000813215"/>
    </source>
</evidence>
<protein>
    <recommendedName>
        <fullName evidence="2">non-specific serine/threonine protein kinase</fullName>
        <ecNumber evidence="2">2.7.11.1</ecNumber>
    </recommendedName>
</protein>
<keyword evidence="12" id="KW-1133">Transmembrane helix</keyword>
<evidence type="ECO:0000313" key="14">
    <source>
        <dbReference type="EMBL" id="MBW4434033.1"/>
    </source>
</evidence>
<dbReference type="PANTHER" id="PTHR24363">
    <property type="entry name" value="SERINE/THREONINE PROTEIN KINASE"/>
    <property type="match status" value="1"/>
</dbReference>
<comment type="similarity">
    <text evidence="1">Belongs to the leucine-binding protein family.</text>
</comment>
<evidence type="ECO:0000256" key="8">
    <source>
        <dbReference type="ARBA" id="ARBA00022840"/>
    </source>
</evidence>
<dbReference type="InterPro" id="IPR028082">
    <property type="entry name" value="Peripla_BP_I"/>
</dbReference>
<evidence type="ECO:0000256" key="5">
    <source>
        <dbReference type="ARBA" id="ARBA00022729"/>
    </source>
</evidence>
<comment type="catalytic activity">
    <reaction evidence="9">
        <text>L-threonyl-[protein] + ATP = O-phospho-L-threonyl-[protein] + ADP + H(+)</text>
        <dbReference type="Rhea" id="RHEA:46608"/>
        <dbReference type="Rhea" id="RHEA-COMP:11060"/>
        <dbReference type="Rhea" id="RHEA-COMP:11605"/>
        <dbReference type="ChEBI" id="CHEBI:15378"/>
        <dbReference type="ChEBI" id="CHEBI:30013"/>
        <dbReference type="ChEBI" id="CHEBI:30616"/>
        <dbReference type="ChEBI" id="CHEBI:61977"/>
        <dbReference type="ChEBI" id="CHEBI:456216"/>
        <dbReference type="EC" id="2.7.11.1"/>
    </reaction>
</comment>
<dbReference type="AlphaFoldDB" id="A0A9E3HAY6"/>
<name>A0A9E3HAY6_9NOST</name>
<dbReference type="NCBIfam" id="NF045510">
    <property type="entry name" value="4Cys_prefix_kin"/>
    <property type="match status" value="1"/>
</dbReference>